<evidence type="ECO:0000259" key="3">
    <source>
        <dbReference type="Pfam" id="PF13488"/>
    </source>
</evidence>
<sequence>MLHALRTTLRFGLPLVALVLLPGCNTTGNPFVPNPGGSSAFPVMAPPAKQTATIDPARLSTAQREMRERNERLRETVMEGVLIGAAAGAAIGAIATRSADGAIIGGLIGSGVGYVAGSVLAETQGEAGERLDTIEGLTKAMKEKNEKTETAIAGIQTVIDEDKKKLALLNRQLKAKAIDKAKYEQELAIIQADQNDIRQTRESLKKQVETYETSLADQRKKNASSVTKDAEKSLADLKKNSERMRVMSEVADRLMPTPRV</sequence>
<dbReference type="InterPro" id="IPR039567">
    <property type="entry name" value="Gly-zipper"/>
</dbReference>
<dbReference type="RefSeq" id="WP_209769670.1">
    <property type="nucleotide sequence ID" value="NZ_JAGINP010000020.1"/>
</dbReference>
<feature type="compositionally biased region" description="Basic and acidic residues" evidence="1">
    <location>
        <begin position="228"/>
        <end position="242"/>
    </location>
</feature>
<evidence type="ECO:0000313" key="4">
    <source>
        <dbReference type="EMBL" id="MBP2295254.1"/>
    </source>
</evidence>
<evidence type="ECO:0000256" key="1">
    <source>
        <dbReference type="SAM" id="MobiDB-lite"/>
    </source>
</evidence>
<name>A0ABS4SRS0_9PROT</name>
<feature type="chain" id="PRO_5046150005" evidence="2">
    <location>
        <begin position="20"/>
        <end position="260"/>
    </location>
</feature>
<keyword evidence="2" id="KW-0732">Signal</keyword>
<feature type="domain" description="Glycine zipper" evidence="3">
    <location>
        <begin position="80"/>
        <end position="120"/>
    </location>
</feature>
<evidence type="ECO:0000313" key="5">
    <source>
        <dbReference type="Proteomes" id="UP000781958"/>
    </source>
</evidence>
<reference evidence="4 5" key="1">
    <citation type="submission" date="2021-03" db="EMBL/GenBank/DDBJ databases">
        <title>Genomic Encyclopedia of Type Strains, Phase III (KMG-III): the genomes of soil and plant-associated and newly described type strains.</title>
        <authorList>
            <person name="Whitman W."/>
        </authorList>
    </citation>
    <scope>NUCLEOTIDE SEQUENCE [LARGE SCALE GENOMIC DNA]</scope>
    <source>
        <strain evidence="4 5">IMMIB AFH-6</strain>
    </source>
</reference>
<gene>
    <name evidence="4" type="ORF">J2851_005057</name>
</gene>
<dbReference type="Proteomes" id="UP000781958">
    <property type="component" value="Unassembled WGS sequence"/>
</dbReference>
<protein>
    <submittedName>
        <fullName evidence="4">Gas vesicle protein</fullName>
    </submittedName>
</protein>
<keyword evidence="5" id="KW-1185">Reference proteome</keyword>
<proteinExistence type="predicted"/>
<feature type="signal peptide" evidence="2">
    <location>
        <begin position="1"/>
        <end position="19"/>
    </location>
</feature>
<comment type="caution">
    <text evidence="4">The sequence shown here is derived from an EMBL/GenBank/DDBJ whole genome shotgun (WGS) entry which is preliminary data.</text>
</comment>
<accession>A0ABS4SRS0</accession>
<dbReference type="Pfam" id="PF13488">
    <property type="entry name" value="Gly-zipper_Omp"/>
    <property type="match status" value="1"/>
</dbReference>
<dbReference type="EMBL" id="JAGINP010000020">
    <property type="protein sequence ID" value="MBP2295254.1"/>
    <property type="molecule type" value="Genomic_DNA"/>
</dbReference>
<evidence type="ECO:0000256" key="2">
    <source>
        <dbReference type="SAM" id="SignalP"/>
    </source>
</evidence>
<feature type="region of interest" description="Disordered" evidence="1">
    <location>
        <begin position="215"/>
        <end position="242"/>
    </location>
</feature>
<organism evidence="4 5">
    <name type="scientific">Azospirillum rugosum</name>
    <dbReference type="NCBI Taxonomy" id="416170"/>
    <lineage>
        <taxon>Bacteria</taxon>
        <taxon>Pseudomonadati</taxon>
        <taxon>Pseudomonadota</taxon>
        <taxon>Alphaproteobacteria</taxon>
        <taxon>Rhodospirillales</taxon>
        <taxon>Azospirillaceae</taxon>
        <taxon>Azospirillum</taxon>
    </lineage>
</organism>